<evidence type="ECO:0000313" key="1">
    <source>
        <dbReference type="EMBL" id="KAL3626880.1"/>
    </source>
</evidence>
<organism evidence="1 2">
    <name type="scientific">Castilleja foliolosa</name>
    <dbReference type="NCBI Taxonomy" id="1961234"/>
    <lineage>
        <taxon>Eukaryota</taxon>
        <taxon>Viridiplantae</taxon>
        <taxon>Streptophyta</taxon>
        <taxon>Embryophyta</taxon>
        <taxon>Tracheophyta</taxon>
        <taxon>Spermatophyta</taxon>
        <taxon>Magnoliopsida</taxon>
        <taxon>eudicotyledons</taxon>
        <taxon>Gunneridae</taxon>
        <taxon>Pentapetalae</taxon>
        <taxon>asterids</taxon>
        <taxon>lamiids</taxon>
        <taxon>Lamiales</taxon>
        <taxon>Orobanchaceae</taxon>
        <taxon>Pedicularideae</taxon>
        <taxon>Castillejinae</taxon>
        <taxon>Castilleja</taxon>
    </lineage>
</organism>
<protein>
    <submittedName>
        <fullName evidence="1">DNA topoisomerase 6 subunit B</fullName>
        <ecNumber evidence="1">5.6.2.2</ecNumber>
    </submittedName>
</protein>
<proteinExistence type="predicted"/>
<dbReference type="Proteomes" id="UP001632038">
    <property type="component" value="Unassembled WGS sequence"/>
</dbReference>
<gene>
    <name evidence="1" type="primary">TOP6B_2</name>
    <name evidence="1" type="ORF">CASFOL_029285</name>
</gene>
<reference evidence="2" key="1">
    <citation type="journal article" date="2024" name="IScience">
        <title>Strigolactones Initiate the Formation of Haustorium-like Structures in Castilleja.</title>
        <authorList>
            <person name="Buerger M."/>
            <person name="Peterson D."/>
            <person name="Chory J."/>
        </authorList>
    </citation>
    <scope>NUCLEOTIDE SEQUENCE [LARGE SCALE GENOMIC DNA]</scope>
</reference>
<name>A0ABD3CAL3_9LAMI</name>
<comment type="caution">
    <text evidence="1">The sequence shown here is derived from an EMBL/GenBank/DDBJ whole genome shotgun (WGS) entry which is preliminary data.</text>
</comment>
<dbReference type="AlphaFoldDB" id="A0ABD3CAL3"/>
<dbReference type="EC" id="5.6.2.2" evidence="1"/>
<keyword evidence="1" id="KW-0413">Isomerase</keyword>
<accession>A0ABD3CAL3</accession>
<evidence type="ECO:0000313" key="2">
    <source>
        <dbReference type="Proteomes" id="UP001632038"/>
    </source>
</evidence>
<dbReference type="GO" id="GO:0003918">
    <property type="term" value="F:DNA topoisomerase type II (double strand cut, ATP-hydrolyzing) activity"/>
    <property type="evidence" value="ECO:0007669"/>
    <property type="project" value="UniProtKB-EC"/>
</dbReference>
<sequence>MRFDNNNTDKKKIISGCLKCVQLKPKDPESLTSQTEYTFLDPSSIVCLSFETSKAGKKRLAKEACLQEARVMNATLGKKGKAPVASKPARSREASYYRVTFW</sequence>
<dbReference type="EMBL" id="JAVIJP010000042">
    <property type="protein sequence ID" value="KAL3626880.1"/>
    <property type="molecule type" value="Genomic_DNA"/>
</dbReference>
<keyword evidence="2" id="KW-1185">Reference proteome</keyword>